<evidence type="ECO:0000256" key="2">
    <source>
        <dbReference type="SAM" id="SignalP"/>
    </source>
</evidence>
<comment type="caution">
    <text evidence="3">The sequence shown here is derived from an EMBL/GenBank/DDBJ whole genome shotgun (WGS) entry which is preliminary data.</text>
</comment>
<evidence type="ECO:0000313" key="4">
    <source>
        <dbReference type="Proteomes" id="UP000242682"/>
    </source>
</evidence>
<gene>
    <name evidence="3" type="ORF">B0H99_109137</name>
</gene>
<dbReference type="PROSITE" id="PS51257">
    <property type="entry name" value="PROKAR_LIPOPROTEIN"/>
    <property type="match status" value="1"/>
</dbReference>
<feature type="chain" id="PRO_5038465332" evidence="2">
    <location>
        <begin position="19"/>
        <end position="138"/>
    </location>
</feature>
<dbReference type="Proteomes" id="UP000242682">
    <property type="component" value="Unassembled WGS sequence"/>
</dbReference>
<proteinExistence type="predicted"/>
<reference evidence="3 4" key="1">
    <citation type="submission" date="2018-03" db="EMBL/GenBank/DDBJ databases">
        <title>Genomic Encyclopedia of Type Strains, Phase III (KMG-III): the genomes of soil and plant-associated and newly described type strains.</title>
        <authorList>
            <person name="Whitman W."/>
        </authorList>
    </citation>
    <scope>NUCLEOTIDE SEQUENCE [LARGE SCALE GENOMIC DNA]</scope>
    <source>
        <strain evidence="3 4">CGMCC 1.12259</strain>
    </source>
</reference>
<evidence type="ECO:0000256" key="1">
    <source>
        <dbReference type="SAM" id="MobiDB-lite"/>
    </source>
</evidence>
<dbReference type="AlphaFoldDB" id="A0A2P8GKC1"/>
<name>A0A2P8GKC1_9BACL</name>
<dbReference type="EMBL" id="PYAT01000009">
    <property type="protein sequence ID" value="PSL34409.1"/>
    <property type="molecule type" value="Genomic_DNA"/>
</dbReference>
<dbReference type="OrthoDB" id="2452198at2"/>
<protein>
    <submittedName>
        <fullName evidence="3">Uncharacterized protein</fullName>
    </submittedName>
</protein>
<evidence type="ECO:0000313" key="3">
    <source>
        <dbReference type="EMBL" id="PSL34409.1"/>
    </source>
</evidence>
<sequence>MKKLLILFSLTLLLGACGNDENPSPTQESETEVSAPEGELDPTSPEEADEAEPTTFTALANGEIPDGEPVMLAGTVEELTDDNAFPAFILTDGEQQVYIRNMAEKAVAVGDSVTVKGIYEGQAEENMPLVSVDIIETQ</sequence>
<feature type="region of interest" description="Disordered" evidence="1">
    <location>
        <begin position="18"/>
        <end position="53"/>
    </location>
</feature>
<feature type="compositionally biased region" description="Acidic residues" evidence="1">
    <location>
        <begin position="38"/>
        <end position="52"/>
    </location>
</feature>
<feature type="signal peptide" evidence="2">
    <location>
        <begin position="1"/>
        <end position="18"/>
    </location>
</feature>
<keyword evidence="4" id="KW-1185">Reference proteome</keyword>
<accession>A0A2P8GKC1</accession>
<keyword evidence="2" id="KW-0732">Signal</keyword>
<dbReference type="RefSeq" id="WP_106534052.1">
    <property type="nucleotide sequence ID" value="NZ_PYAT01000009.1"/>
</dbReference>
<organism evidence="3 4">
    <name type="scientific">Planomicrobium soli</name>
    <dbReference type="NCBI Taxonomy" id="1176648"/>
    <lineage>
        <taxon>Bacteria</taxon>
        <taxon>Bacillati</taxon>
        <taxon>Bacillota</taxon>
        <taxon>Bacilli</taxon>
        <taxon>Bacillales</taxon>
        <taxon>Caryophanaceae</taxon>
        <taxon>Planomicrobium</taxon>
    </lineage>
</organism>